<name>A0AA39VDZ6_ACESA</name>
<gene>
    <name evidence="1" type="ORF">LWI29_021678</name>
</gene>
<reference evidence="1" key="1">
    <citation type="journal article" date="2022" name="Plant J.">
        <title>Strategies of tolerance reflected in two North American maple genomes.</title>
        <authorList>
            <person name="McEvoy S.L."/>
            <person name="Sezen U.U."/>
            <person name="Trouern-Trend A."/>
            <person name="McMahon S.M."/>
            <person name="Schaberg P.G."/>
            <person name="Yang J."/>
            <person name="Wegrzyn J.L."/>
            <person name="Swenson N.G."/>
        </authorList>
    </citation>
    <scope>NUCLEOTIDE SEQUENCE</scope>
    <source>
        <strain evidence="1">NS2018</strain>
    </source>
</reference>
<dbReference type="Proteomes" id="UP001168877">
    <property type="component" value="Unassembled WGS sequence"/>
</dbReference>
<protein>
    <submittedName>
        <fullName evidence="1">Uncharacterized protein</fullName>
    </submittedName>
</protein>
<organism evidence="1 2">
    <name type="scientific">Acer saccharum</name>
    <name type="common">Sugar maple</name>
    <dbReference type="NCBI Taxonomy" id="4024"/>
    <lineage>
        <taxon>Eukaryota</taxon>
        <taxon>Viridiplantae</taxon>
        <taxon>Streptophyta</taxon>
        <taxon>Embryophyta</taxon>
        <taxon>Tracheophyta</taxon>
        <taxon>Spermatophyta</taxon>
        <taxon>Magnoliopsida</taxon>
        <taxon>eudicotyledons</taxon>
        <taxon>Gunneridae</taxon>
        <taxon>Pentapetalae</taxon>
        <taxon>rosids</taxon>
        <taxon>malvids</taxon>
        <taxon>Sapindales</taxon>
        <taxon>Sapindaceae</taxon>
        <taxon>Hippocastanoideae</taxon>
        <taxon>Acereae</taxon>
        <taxon>Acer</taxon>
    </lineage>
</organism>
<proteinExistence type="predicted"/>
<accession>A0AA39VDZ6</accession>
<keyword evidence="2" id="KW-1185">Reference proteome</keyword>
<dbReference type="EMBL" id="JAUESC010000387">
    <property type="protein sequence ID" value="KAK0574318.1"/>
    <property type="molecule type" value="Genomic_DNA"/>
</dbReference>
<dbReference type="AlphaFoldDB" id="A0AA39VDZ6"/>
<sequence length="137" mass="14797">MTIPFELMKKRRGETDLFLLQAAPQRMTRGLRLWIPVVALDVDGGVSLAALGSKLLDSMKSAVECSTIESNALLEHAMTQIVDGLSIIQLAVLPWQAPDLFEAYAYEVADTVDAFEDKAADLLQACAFEGADIVVGA</sequence>
<comment type="caution">
    <text evidence="1">The sequence shown here is derived from an EMBL/GenBank/DDBJ whole genome shotgun (WGS) entry which is preliminary data.</text>
</comment>
<evidence type="ECO:0000313" key="2">
    <source>
        <dbReference type="Proteomes" id="UP001168877"/>
    </source>
</evidence>
<evidence type="ECO:0000313" key="1">
    <source>
        <dbReference type="EMBL" id="KAK0574318.1"/>
    </source>
</evidence>
<reference evidence="1" key="2">
    <citation type="submission" date="2023-06" db="EMBL/GenBank/DDBJ databases">
        <authorList>
            <person name="Swenson N.G."/>
            <person name="Wegrzyn J.L."/>
            <person name="Mcevoy S.L."/>
        </authorList>
    </citation>
    <scope>NUCLEOTIDE SEQUENCE</scope>
    <source>
        <strain evidence="1">NS2018</strain>
        <tissue evidence="1">Leaf</tissue>
    </source>
</reference>